<accession>A0ABY5M5X1</accession>
<reference evidence="2 3" key="1">
    <citation type="submission" date="2022-08" db="EMBL/GenBank/DDBJ databases">
        <title>novel species in genus Aeromicrobium.</title>
        <authorList>
            <person name="Ye L."/>
        </authorList>
    </citation>
    <scope>NUCLEOTIDE SEQUENCE [LARGE SCALE GENOMIC DNA]</scope>
    <source>
        <strain evidence="3">zg-Y1379</strain>
    </source>
</reference>
<evidence type="ECO:0000313" key="3">
    <source>
        <dbReference type="Proteomes" id="UP001316184"/>
    </source>
</evidence>
<sequence length="110" mass="11026">MTTAHPGFAPTAPPKAPGASLSLVLGIISVAGLFVLVVPVFLAPLAWYHGVAAGRRVEREPDRWSGRGEARAGAVLGMIGSALALLVLAALALAGLGVLLASAQGSGYRS</sequence>
<evidence type="ECO:0008006" key="4">
    <source>
        <dbReference type="Google" id="ProtNLM"/>
    </source>
</evidence>
<dbReference type="Proteomes" id="UP001316184">
    <property type="component" value="Chromosome"/>
</dbReference>
<evidence type="ECO:0000256" key="1">
    <source>
        <dbReference type="SAM" id="Phobius"/>
    </source>
</evidence>
<feature type="transmembrane region" description="Helical" evidence="1">
    <location>
        <begin position="23"/>
        <end position="51"/>
    </location>
</feature>
<gene>
    <name evidence="2" type="ORF">NQV15_15310</name>
</gene>
<protein>
    <recommendedName>
        <fullName evidence="4">DUF4190 domain-containing protein</fullName>
    </recommendedName>
</protein>
<dbReference type="RefSeq" id="WP_232400617.1">
    <property type="nucleotide sequence ID" value="NZ_CP102173.1"/>
</dbReference>
<keyword evidence="1" id="KW-0472">Membrane</keyword>
<evidence type="ECO:0000313" key="2">
    <source>
        <dbReference type="EMBL" id="UUP13207.1"/>
    </source>
</evidence>
<dbReference type="EMBL" id="CP102173">
    <property type="protein sequence ID" value="UUP13207.1"/>
    <property type="molecule type" value="Genomic_DNA"/>
</dbReference>
<proteinExistence type="predicted"/>
<name>A0ABY5M5X1_9ACTN</name>
<feature type="transmembrane region" description="Helical" evidence="1">
    <location>
        <begin position="72"/>
        <end position="101"/>
    </location>
</feature>
<organism evidence="2 3">
    <name type="scientific">Aeromicrobium wangtongii</name>
    <dbReference type="NCBI Taxonomy" id="2969247"/>
    <lineage>
        <taxon>Bacteria</taxon>
        <taxon>Bacillati</taxon>
        <taxon>Actinomycetota</taxon>
        <taxon>Actinomycetes</taxon>
        <taxon>Propionibacteriales</taxon>
        <taxon>Nocardioidaceae</taxon>
        <taxon>Aeromicrobium</taxon>
    </lineage>
</organism>
<keyword evidence="1" id="KW-1133">Transmembrane helix</keyword>
<keyword evidence="1" id="KW-0812">Transmembrane</keyword>
<keyword evidence="3" id="KW-1185">Reference proteome</keyword>